<feature type="domain" description="MYND-type" evidence="6">
    <location>
        <begin position="95"/>
        <end position="148"/>
    </location>
</feature>
<keyword evidence="3" id="KW-0862">Zinc</keyword>
<dbReference type="Pfam" id="PF01753">
    <property type="entry name" value="zf-MYND"/>
    <property type="match status" value="1"/>
</dbReference>
<keyword evidence="8" id="KW-1185">Reference proteome</keyword>
<reference evidence="7 8" key="1">
    <citation type="submission" date="2020-07" db="EMBL/GenBank/DDBJ databases">
        <title>Comparative genomics of pyrophilous fungi reveals a link between fire events and developmental genes.</title>
        <authorList>
            <consortium name="DOE Joint Genome Institute"/>
            <person name="Steindorff A.S."/>
            <person name="Carver A."/>
            <person name="Calhoun S."/>
            <person name="Stillman K."/>
            <person name="Liu H."/>
            <person name="Lipzen A."/>
            <person name="Pangilinan J."/>
            <person name="Labutti K."/>
            <person name="Bruns T.D."/>
            <person name="Grigoriev I.V."/>
        </authorList>
    </citation>
    <scope>NUCLEOTIDE SEQUENCE [LARGE SCALE GENOMIC DNA]</scope>
    <source>
        <strain evidence="7 8">CBS 144469</strain>
    </source>
</reference>
<gene>
    <name evidence="7" type="ORF">DFP72DRAFT_897345</name>
</gene>
<comment type="caution">
    <text evidence="7">The sequence shown here is derived from an EMBL/GenBank/DDBJ whole genome shotgun (WGS) entry which is preliminary data.</text>
</comment>
<evidence type="ECO:0000256" key="2">
    <source>
        <dbReference type="ARBA" id="ARBA00022771"/>
    </source>
</evidence>
<dbReference type="PROSITE" id="PS50865">
    <property type="entry name" value="ZF_MYND_2"/>
    <property type="match status" value="1"/>
</dbReference>
<sequence length="342" mass="39183">MLEGGILKCLYLCLPHVNRGDIGLPSGSIWQALVFLQPFMYLSQAYAAAALRGDLVMWAGRAKRTDGDAEGICSTIDAALNRDYFAYVTRQKVKVSMCSNLKHPVERGGHELDEYYHSLKTCTGCHAVTYCSHECQKEDWDSLHSKECSVLGMEYRVQKYDKSWSSVRTRRDQVRWLEANLNLSVGPLPELRREIWEKFLQWKTRCKASTPSTPGPSTATTRRQPPKFRPGSFLTVFDYVTNGYLSIERTYSLDRYCAEASSLFEGGSPWMPRIRECISLMEDNRDEILLVEGRFRFDAERTMFTTLVMRYNPDGQEQYKYSVVSSFTRTSPVKAEARVCLP</sequence>
<accession>A0A8H6HYB9</accession>
<evidence type="ECO:0000256" key="5">
    <source>
        <dbReference type="SAM" id="MobiDB-lite"/>
    </source>
</evidence>
<proteinExistence type="predicted"/>
<feature type="compositionally biased region" description="Low complexity" evidence="5">
    <location>
        <begin position="208"/>
        <end position="221"/>
    </location>
</feature>
<dbReference type="AlphaFoldDB" id="A0A8H6HYB9"/>
<evidence type="ECO:0000313" key="8">
    <source>
        <dbReference type="Proteomes" id="UP000521943"/>
    </source>
</evidence>
<evidence type="ECO:0000259" key="6">
    <source>
        <dbReference type="PROSITE" id="PS50865"/>
    </source>
</evidence>
<organism evidence="7 8">
    <name type="scientific">Ephemerocybe angulata</name>
    <dbReference type="NCBI Taxonomy" id="980116"/>
    <lineage>
        <taxon>Eukaryota</taxon>
        <taxon>Fungi</taxon>
        <taxon>Dikarya</taxon>
        <taxon>Basidiomycota</taxon>
        <taxon>Agaricomycotina</taxon>
        <taxon>Agaricomycetes</taxon>
        <taxon>Agaricomycetidae</taxon>
        <taxon>Agaricales</taxon>
        <taxon>Agaricineae</taxon>
        <taxon>Psathyrellaceae</taxon>
        <taxon>Ephemerocybe</taxon>
    </lineage>
</organism>
<protein>
    <recommendedName>
        <fullName evidence="6">MYND-type domain-containing protein</fullName>
    </recommendedName>
</protein>
<dbReference type="OrthoDB" id="265717at2759"/>
<evidence type="ECO:0000256" key="3">
    <source>
        <dbReference type="ARBA" id="ARBA00022833"/>
    </source>
</evidence>
<dbReference type="GO" id="GO:0008270">
    <property type="term" value="F:zinc ion binding"/>
    <property type="evidence" value="ECO:0007669"/>
    <property type="project" value="UniProtKB-KW"/>
</dbReference>
<feature type="region of interest" description="Disordered" evidence="5">
    <location>
        <begin position="207"/>
        <end position="227"/>
    </location>
</feature>
<keyword evidence="1" id="KW-0479">Metal-binding</keyword>
<dbReference type="Gene3D" id="6.10.140.2220">
    <property type="match status" value="1"/>
</dbReference>
<dbReference type="Proteomes" id="UP000521943">
    <property type="component" value="Unassembled WGS sequence"/>
</dbReference>
<name>A0A8H6HYB9_9AGAR</name>
<evidence type="ECO:0000313" key="7">
    <source>
        <dbReference type="EMBL" id="KAF6755156.1"/>
    </source>
</evidence>
<dbReference type="EMBL" id="JACGCI010000031">
    <property type="protein sequence ID" value="KAF6755156.1"/>
    <property type="molecule type" value="Genomic_DNA"/>
</dbReference>
<keyword evidence="2 4" id="KW-0863">Zinc-finger</keyword>
<evidence type="ECO:0000256" key="1">
    <source>
        <dbReference type="ARBA" id="ARBA00022723"/>
    </source>
</evidence>
<dbReference type="InterPro" id="IPR002893">
    <property type="entry name" value="Znf_MYND"/>
</dbReference>
<dbReference type="SUPFAM" id="SSF144232">
    <property type="entry name" value="HIT/MYND zinc finger-like"/>
    <property type="match status" value="1"/>
</dbReference>
<evidence type="ECO:0000256" key="4">
    <source>
        <dbReference type="PROSITE-ProRule" id="PRU00134"/>
    </source>
</evidence>